<dbReference type="AlphaFoldDB" id="A0A438BMY1"/>
<evidence type="ECO:0000313" key="1">
    <source>
        <dbReference type="EMBL" id="RVW12312.1"/>
    </source>
</evidence>
<dbReference type="PANTHER" id="PTHR46890:SF50">
    <property type="entry name" value="RNA-DIRECTED DNA POLYMERASE, EUKARYOTA, REVERSE TRANSCRIPTASE ZINC-BINDING DOMAIN PROTEIN-RELATED"/>
    <property type="match status" value="1"/>
</dbReference>
<dbReference type="InterPro" id="IPR052343">
    <property type="entry name" value="Retrotransposon-Effector_Assoc"/>
</dbReference>
<proteinExistence type="predicted"/>
<dbReference type="CDD" id="cd01650">
    <property type="entry name" value="RT_nLTR_like"/>
    <property type="match status" value="1"/>
</dbReference>
<accession>A0A438BMY1</accession>
<dbReference type="PANTHER" id="PTHR46890">
    <property type="entry name" value="NON-LTR RETROLELEMENT REVERSE TRANSCRIPTASE-LIKE PROTEIN-RELATED"/>
    <property type="match status" value="1"/>
</dbReference>
<dbReference type="EMBL" id="QGNW01002712">
    <property type="protein sequence ID" value="RVW12312.1"/>
    <property type="molecule type" value="Genomic_DNA"/>
</dbReference>
<comment type="caution">
    <text evidence="1">The sequence shown here is derived from an EMBL/GenBank/DDBJ whole genome shotgun (WGS) entry which is preliminary data.</text>
</comment>
<protein>
    <submittedName>
        <fullName evidence="1">Transposon TX1 uncharacterized 149 kDa protein</fullName>
    </submittedName>
</protein>
<reference evidence="1 2" key="1">
    <citation type="journal article" date="2018" name="PLoS Genet.">
        <title>Population sequencing reveals clonal diversity and ancestral inbreeding in the grapevine cultivar Chardonnay.</title>
        <authorList>
            <person name="Roach M.J."/>
            <person name="Johnson D.L."/>
            <person name="Bohlmann J."/>
            <person name="van Vuuren H.J."/>
            <person name="Jones S.J."/>
            <person name="Pretorius I.S."/>
            <person name="Schmidt S.A."/>
            <person name="Borneman A.R."/>
        </authorList>
    </citation>
    <scope>NUCLEOTIDE SEQUENCE [LARGE SCALE GENOMIC DNA]</scope>
    <source>
        <strain evidence="2">cv. Chardonnay</strain>
        <tissue evidence="1">Leaf</tissue>
    </source>
</reference>
<evidence type="ECO:0000313" key="2">
    <source>
        <dbReference type="Proteomes" id="UP000288805"/>
    </source>
</evidence>
<sequence>MWLKVEGFKDIMKSWWEEDNFSGSSSFILAEKLKVLKFKLKEWNRDIFGRVEFRKDLALNQVEFWDAKEKTSKLSLEELEARKEAREEYKKWVLLEEKTWRQKSRKVWLKEDDRNMGFFHKIVNAHRRKNNVDKIRINGVWLSEETEIKEGCETLENLDAFALEVPFTKEEEEEVLGALLGCSGDKAPGPNGFSMAFWQFAWDFVKDDVMSFLREFYEYGKFVKSLNANFLVLIPKKAGAEDLRDFRPISLLGSLYKWLAKVLANRLKKVVGKVVSKAQGAFVEGRQILDAVLIANEAIDSVLKNNENGRNGLGRSCDAFPMQASLCWVVDGGFLSACKVKGTSEEGVRISHLLFVDDTLVFCQASQDHLTYLSWLLMWFEVMSRLRINLEKSELIPIGRVENIDDLALDFGCRVGSLPSTYLGLPLSAPFKSVTVWDGVEERFRRRKRGWPIFGTPWLRGGGWNPYFSRAFNDWEVEEAERFLERLHGKRVHRDVDDMVFWTETKSGKFSVKSLYLALEVGCPSLFPSSCIWNVWVQHKISFFAWEATWAKP</sequence>
<gene>
    <name evidence="1" type="primary">YTX2_218</name>
    <name evidence="1" type="ORF">CK203_104202</name>
</gene>
<dbReference type="Proteomes" id="UP000288805">
    <property type="component" value="Unassembled WGS sequence"/>
</dbReference>
<name>A0A438BMY1_VITVI</name>
<organism evidence="1 2">
    <name type="scientific">Vitis vinifera</name>
    <name type="common">Grape</name>
    <dbReference type="NCBI Taxonomy" id="29760"/>
    <lineage>
        <taxon>Eukaryota</taxon>
        <taxon>Viridiplantae</taxon>
        <taxon>Streptophyta</taxon>
        <taxon>Embryophyta</taxon>
        <taxon>Tracheophyta</taxon>
        <taxon>Spermatophyta</taxon>
        <taxon>Magnoliopsida</taxon>
        <taxon>eudicotyledons</taxon>
        <taxon>Gunneridae</taxon>
        <taxon>Pentapetalae</taxon>
        <taxon>rosids</taxon>
        <taxon>Vitales</taxon>
        <taxon>Vitaceae</taxon>
        <taxon>Viteae</taxon>
        <taxon>Vitis</taxon>
    </lineage>
</organism>